<dbReference type="OrthoDB" id="202203at2759"/>
<evidence type="ECO:0000256" key="4">
    <source>
        <dbReference type="ARBA" id="ARBA00023002"/>
    </source>
</evidence>
<keyword evidence="3" id="KW-0274">FAD</keyword>
<evidence type="ECO:0000256" key="3">
    <source>
        <dbReference type="ARBA" id="ARBA00022827"/>
    </source>
</evidence>
<gene>
    <name evidence="7" type="ORF">PMAA_064070</name>
</gene>
<evidence type="ECO:0000313" key="8">
    <source>
        <dbReference type="Proteomes" id="UP000001294"/>
    </source>
</evidence>
<dbReference type="STRING" id="441960.B6QAN3"/>
<dbReference type="SUPFAM" id="SSF51905">
    <property type="entry name" value="FAD/NAD(P)-binding domain"/>
    <property type="match status" value="2"/>
</dbReference>
<keyword evidence="5" id="KW-0812">Transmembrane</keyword>
<evidence type="ECO:0000256" key="5">
    <source>
        <dbReference type="SAM" id="Phobius"/>
    </source>
</evidence>
<evidence type="ECO:0000259" key="6">
    <source>
        <dbReference type="Pfam" id="PF07992"/>
    </source>
</evidence>
<dbReference type="AlphaFoldDB" id="B6QAN3"/>
<feature type="domain" description="FAD/NAD(P)-binding" evidence="6">
    <location>
        <begin position="8"/>
        <end position="309"/>
    </location>
</feature>
<evidence type="ECO:0000256" key="2">
    <source>
        <dbReference type="ARBA" id="ARBA00022630"/>
    </source>
</evidence>
<dbReference type="GO" id="GO:0005737">
    <property type="term" value="C:cytoplasm"/>
    <property type="evidence" value="ECO:0007669"/>
    <property type="project" value="TreeGrafter"/>
</dbReference>
<dbReference type="Gene3D" id="3.50.50.100">
    <property type="match status" value="2"/>
</dbReference>
<keyword evidence="4" id="KW-0560">Oxidoreductase</keyword>
<evidence type="ECO:0000256" key="1">
    <source>
        <dbReference type="ARBA" id="ARBA00006442"/>
    </source>
</evidence>
<keyword evidence="2" id="KW-0285">Flavoprotein</keyword>
<accession>B6QAN3</accession>
<dbReference type="PANTHER" id="PTHR43735:SF3">
    <property type="entry name" value="FERROPTOSIS SUPPRESSOR PROTEIN 1"/>
    <property type="match status" value="1"/>
</dbReference>
<dbReference type="InterPro" id="IPR036188">
    <property type="entry name" value="FAD/NAD-bd_sf"/>
</dbReference>
<keyword evidence="8" id="KW-1185">Reference proteome</keyword>
<protein>
    <submittedName>
        <fullName evidence="7">Apoptosis-inducing factor, putative</fullName>
    </submittedName>
</protein>
<name>B6QAN3_TALMQ</name>
<dbReference type="EMBL" id="DS995900">
    <property type="protein sequence ID" value="EEA25291.1"/>
    <property type="molecule type" value="Genomic_DNA"/>
</dbReference>
<organism evidence="7 8">
    <name type="scientific">Talaromyces marneffei (strain ATCC 18224 / CBS 334.59 / QM 7333)</name>
    <name type="common">Penicillium marneffei</name>
    <dbReference type="NCBI Taxonomy" id="441960"/>
    <lineage>
        <taxon>Eukaryota</taxon>
        <taxon>Fungi</taxon>
        <taxon>Dikarya</taxon>
        <taxon>Ascomycota</taxon>
        <taxon>Pezizomycotina</taxon>
        <taxon>Eurotiomycetes</taxon>
        <taxon>Eurotiomycetidae</taxon>
        <taxon>Eurotiales</taxon>
        <taxon>Trichocomaceae</taxon>
        <taxon>Talaromyces</taxon>
        <taxon>Talaromyces sect. Talaromyces</taxon>
    </lineage>
</organism>
<evidence type="ECO:0000313" key="7">
    <source>
        <dbReference type="EMBL" id="EEA25291.1"/>
    </source>
</evidence>
<keyword evidence="5" id="KW-1133">Transmembrane helix</keyword>
<dbReference type="PANTHER" id="PTHR43735">
    <property type="entry name" value="APOPTOSIS-INDUCING FACTOR 1"/>
    <property type="match status" value="1"/>
</dbReference>
<dbReference type="Pfam" id="PF07992">
    <property type="entry name" value="Pyr_redox_2"/>
    <property type="match status" value="1"/>
</dbReference>
<dbReference type="InterPro" id="IPR023753">
    <property type="entry name" value="FAD/NAD-binding_dom"/>
</dbReference>
<dbReference type="GO" id="GO:0004174">
    <property type="term" value="F:electron-transferring-flavoprotein dehydrogenase activity"/>
    <property type="evidence" value="ECO:0007669"/>
    <property type="project" value="TreeGrafter"/>
</dbReference>
<dbReference type="PhylomeDB" id="B6QAN3"/>
<reference evidence="8" key="1">
    <citation type="journal article" date="2015" name="Genome Announc.">
        <title>Genome sequence of the AIDS-associated pathogen Penicillium marneffei (ATCC18224) and its near taxonomic relative Talaromyces stipitatus (ATCC10500).</title>
        <authorList>
            <person name="Nierman W.C."/>
            <person name="Fedorova-Abrams N.D."/>
            <person name="Andrianopoulos A."/>
        </authorList>
    </citation>
    <scope>NUCLEOTIDE SEQUENCE [LARGE SCALE GENOMIC DNA]</scope>
    <source>
        <strain evidence="8">ATCC 18224 / CBS 334.59 / QM 7333</strain>
    </source>
</reference>
<keyword evidence="5" id="KW-0472">Membrane</keyword>
<comment type="similarity">
    <text evidence="1">Belongs to the FAD-dependent oxidoreductase family.</text>
</comment>
<dbReference type="HOGENOM" id="CLU_019845_6_2_1"/>
<dbReference type="GO" id="GO:0050660">
    <property type="term" value="F:flavin adenine dinucleotide binding"/>
    <property type="evidence" value="ECO:0007669"/>
    <property type="project" value="TreeGrafter"/>
</dbReference>
<proteinExistence type="inferred from homology"/>
<dbReference type="VEuPathDB" id="FungiDB:PMAA_064070"/>
<sequence>MSSNTNTILVLGRSYAGVGAAHYILKHVVSALPNKDDYRVALVSSSSHFFCRPTSVRVLVSENAFPQDKRLFVPLTEEFEQYTNPFVTLYYGTVVKLDHLTRTVKVIPAETGKAEIELGYYALVIATGVTTQSPLMGLSGGHQNTIDAWTAFREKLSTAKSIFLNGSSGGKSKVAITLITKSKLLPYLPLSLSQKAAGQLSKLGVSVIINRVVEKVVSVDTDAVNVAGKSLERLTDTVTVHLNDNQTFQAELYIPTTGVSPNTNFLNHELLDDEGYIVTNLSSLQVEGAGSRVYAIGYVCNSNPHAIHAITKQVPVVGENLKQDLSIAENQIEPKVTQMVVIGKKGVGMFLGWMVPSFFVWLIKGMYYWLDMTPPMRNGKGYAKPI</sequence>
<dbReference type="Proteomes" id="UP000001294">
    <property type="component" value="Unassembled WGS sequence"/>
</dbReference>
<feature type="transmembrane region" description="Helical" evidence="5">
    <location>
        <begin position="350"/>
        <end position="370"/>
    </location>
</feature>